<dbReference type="RefSeq" id="WP_215220108.1">
    <property type="nucleotide sequence ID" value="NZ_OU015430.1"/>
</dbReference>
<gene>
    <name evidence="3" type="ORF">LYB30171_01184</name>
</gene>
<evidence type="ECO:0000256" key="1">
    <source>
        <dbReference type="SAM" id="SignalP"/>
    </source>
</evidence>
<feature type="domain" description="DUF4136" evidence="2">
    <location>
        <begin position="33"/>
        <end position="191"/>
    </location>
</feature>
<feature type="chain" id="PRO_5045237178" description="DUF4136 domain-containing protein" evidence="1">
    <location>
        <begin position="29"/>
        <end position="201"/>
    </location>
</feature>
<dbReference type="PROSITE" id="PS51257">
    <property type="entry name" value="PROKAR_LIPOPROTEIN"/>
    <property type="match status" value="1"/>
</dbReference>
<name>A0ABM8UEX3_9GAMM</name>
<evidence type="ECO:0000313" key="3">
    <source>
        <dbReference type="EMBL" id="CAG4972351.1"/>
    </source>
</evidence>
<dbReference type="InterPro" id="IPR025411">
    <property type="entry name" value="DUF4136"/>
</dbReference>
<evidence type="ECO:0000259" key="2">
    <source>
        <dbReference type="Pfam" id="PF13590"/>
    </source>
</evidence>
<dbReference type="EMBL" id="OU015430">
    <property type="protein sequence ID" value="CAG4972351.1"/>
    <property type="molecule type" value="Genomic_DNA"/>
</dbReference>
<dbReference type="Pfam" id="PF13590">
    <property type="entry name" value="DUF4136"/>
    <property type="match status" value="1"/>
</dbReference>
<organism evidence="3 4">
    <name type="scientific">Novilysobacter luteus</name>
    <dbReference type="NCBI Taxonomy" id="2822368"/>
    <lineage>
        <taxon>Bacteria</taxon>
        <taxon>Pseudomonadati</taxon>
        <taxon>Pseudomonadota</taxon>
        <taxon>Gammaproteobacteria</taxon>
        <taxon>Lysobacterales</taxon>
        <taxon>Lysobacteraceae</taxon>
        <taxon>Novilysobacter</taxon>
    </lineage>
</organism>
<feature type="signal peptide" evidence="1">
    <location>
        <begin position="1"/>
        <end position="28"/>
    </location>
</feature>
<sequence length="201" mass="22999">MTRRHFSRETPFRLLLAVLLTLLLAACATGPRVSTDADPTVDFSAYRTYAFYEPIAMEQSGYTSYLSDRIKQSVRREMDARGYRFDPADPDLRVNFQGYIREERDVYNVPRSDVQYFYSYRARSYFAVPVWYDETRVRQYTVGTLTVDLVDAERNHLVWTGDAIGRVTQRTAQERAASADQAVAAIFARYPFVAGSGAVLP</sequence>
<dbReference type="Proteomes" id="UP000680116">
    <property type="component" value="Chromosome"/>
</dbReference>
<accession>A0ABM8UEX3</accession>
<keyword evidence="4" id="KW-1185">Reference proteome</keyword>
<dbReference type="Gene3D" id="3.30.160.670">
    <property type="match status" value="1"/>
</dbReference>
<reference evidence="3 4" key="1">
    <citation type="submission" date="2021-04" db="EMBL/GenBank/DDBJ databases">
        <authorList>
            <person name="Rodrigo-Torres L."/>
            <person name="Arahal R. D."/>
            <person name="Lucena T."/>
        </authorList>
    </citation>
    <scope>NUCLEOTIDE SEQUENCE [LARGE SCALE GENOMIC DNA]</scope>
    <source>
        <strain evidence="3 4">CECT 30171</strain>
    </source>
</reference>
<evidence type="ECO:0000313" key="4">
    <source>
        <dbReference type="Proteomes" id="UP000680116"/>
    </source>
</evidence>
<protein>
    <recommendedName>
        <fullName evidence="2">DUF4136 domain-containing protein</fullName>
    </recommendedName>
</protein>
<keyword evidence="1" id="KW-0732">Signal</keyword>
<proteinExistence type="predicted"/>